<sequence>MIDLLDFSHASIICGLLTVYVLLIKKNAMRSFSDYILSFFILSQIWTAAIYILIFSGNIIHVPFLYRSAAPITFLIPPLGYLYVRSMLFNEHKFNKIDILHLLPFIYFTINYLPFYLSPNDYKIEIITKTIQDKNFSIQKQLGLFSENIFFLFRPIQAIFYLIFQWGLIIRFNRDNPNKKIEEQIRLVLQWLKVFTTANSCILLAYFSTIGLYFFMENLFEDKLINIVPNFLLGLSFFIICSYLLIYPQTLTGLPFVKYRETKSNLIENEVDKIPFIYEDYSQEINCLENYFKNNSTFLQPNLTISQVAVETHIPNRDLSYIINNYYEKRFSDFLNEMRLKHFLTKVDSNTLDSFTIEAIALESGFSSKSSFYRAFNRFYSCTPSEYLQSHQSANLKPKA</sequence>
<proteinExistence type="predicted"/>
<evidence type="ECO:0000256" key="1">
    <source>
        <dbReference type="ARBA" id="ARBA00023015"/>
    </source>
</evidence>
<dbReference type="Proteomes" id="UP001598019">
    <property type="component" value="Unassembled WGS sequence"/>
</dbReference>
<dbReference type="InterPro" id="IPR018060">
    <property type="entry name" value="HTH_AraC"/>
</dbReference>
<evidence type="ECO:0000256" key="2">
    <source>
        <dbReference type="ARBA" id="ARBA00023125"/>
    </source>
</evidence>
<evidence type="ECO:0000256" key="3">
    <source>
        <dbReference type="ARBA" id="ARBA00023163"/>
    </source>
</evidence>
<name>A0ABW6DFZ0_9BACT</name>
<dbReference type="EMBL" id="JBBKXX010000001">
    <property type="protein sequence ID" value="MFD3407604.1"/>
    <property type="molecule type" value="Genomic_DNA"/>
</dbReference>
<dbReference type="PRINTS" id="PR00032">
    <property type="entry name" value="HTHARAC"/>
</dbReference>
<feature type="transmembrane region" description="Helical" evidence="4">
    <location>
        <begin position="149"/>
        <end position="170"/>
    </location>
</feature>
<feature type="transmembrane region" description="Helical" evidence="4">
    <location>
        <begin position="191"/>
        <end position="215"/>
    </location>
</feature>
<dbReference type="Gene3D" id="1.10.10.60">
    <property type="entry name" value="Homeodomain-like"/>
    <property type="match status" value="1"/>
</dbReference>
<keyword evidence="4" id="KW-0472">Membrane</keyword>
<keyword evidence="2" id="KW-0238">DNA-binding</keyword>
<feature type="transmembrane region" description="Helical" evidence="4">
    <location>
        <begin position="227"/>
        <end position="246"/>
    </location>
</feature>
<feature type="transmembrane region" description="Helical" evidence="4">
    <location>
        <begin position="35"/>
        <end position="58"/>
    </location>
</feature>
<keyword evidence="3" id="KW-0804">Transcription</keyword>
<evidence type="ECO:0000313" key="6">
    <source>
        <dbReference type="EMBL" id="MFD3407604.1"/>
    </source>
</evidence>
<organism evidence="6 7">
    <name type="scientific">Aquirufa esocilacus</name>
    <dbReference type="NCBI Taxonomy" id="3096513"/>
    <lineage>
        <taxon>Bacteria</taxon>
        <taxon>Pseudomonadati</taxon>
        <taxon>Bacteroidota</taxon>
        <taxon>Cytophagia</taxon>
        <taxon>Cytophagales</taxon>
        <taxon>Flectobacillaceae</taxon>
        <taxon>Aquirufa</taxon>
    </lineage>
</organism>
<dbReference type="PANTHER" id="PTHR43280">
    <property type="entry name" value="ARAC-FAMILY TRANSCRIPTIONAL REGULATOR"/>
    <property type="match status" value="1"/>
</dbReference>
<gene>
    <name evidence="6" type="ORF">SKC37_02955</name>
</gene>
<dbReference type="SMART" id="SM00342">
    <property type="entry name" value="HTH_ARAC"/>
    <property type="match status" value="1"/>
</dbReference>
<evidence type="ECO:0000313" key="7">
    <source>
        <dbReference type="Proteomes" id="UP001598019"/>
    </source>
</evidence>
<evidence type="ECO:0000259" key="5">
    <source>
        <dbReference type="PROSITE" id="PS01124"/>
    </source>
</evidence>
<feature type="transmembrane region" description="Helical" evidence="4">
    <location>
        <begin position="64"/>
        <end position="84"/>
    </location>
</feature>
<dbReference type="InterPro" id="IPR020449">
    <property type="entry name" value="Tscrpt_reg_AraC-type_HTH"/>
</dbReference>
<dbReference type="RefSeq" id="WP_377980031.1">
    <property type="nucleotide sequence ID" value="NZ_JBBKXX010000001.1"/>
</dbReference>
<keyword evidence="7" id="KW-1185">Reference proteome</keyword>
<protein>
    <submittedName>
        <fullName evidence="6">Helix-turn-helix domain-containing protein</fullName>
    </submittedName>
</protein>
<keyword evidence="1" id="KW-0805">Transcription regulation</keyword>
<dbReference type="PANTHER" id="PTHR43280:SF29">
    <property type="entry name" value="ARAC-FAMILY TRANSCRIPTIONAL REGULATOR"/>
    <property type="match status" value="1"/>
</dbReference>
<feature type="domain" description="HTH araC/xylS-type" evidence="5">
    <location>
        <begin position="282"/>
        <end position="390"/>
    </location>
</feature>
<dbReference type="Pfam" id="PF12833">
    <property type="entry name" value="HTH_18"/>
    <property type="match status" value="1"/>
</dbReference>
<dbReference type="PROSITE" id="PS01124">
    <property type="entry name" value="HTH_ARAC_FAMILY_2"/>
    <property type="match status" value="1"/>
</dbReference>
<dbReference type="InterPro" id="IPR009057">
    <property type="entry name" value="Homeodomain-like_sf"/>
</dbReference>
<feature type="transmembrane region" description="Helical" evidence="4">
    <location>
        <begin position="96"/>
        <end position="115"/>
    </location>
</feature>
<feature type="transmembrane region" description="Helical" evidence="4">
    <location>
        <begin position="6"/>
        <end position="23"/>
    </location>
</feature>
<evidence type="ECO:0000256" key="4">
    <source>
        <dbReference type="SAM" id="Phobius"/>
    </source>
</evidence>
<reference evidence="6 7" key="1">
    <citation type="submission" date="2024-03" db="EMBL/GenBank/DDBJ databases">
        <title>Aquirufa genome sequencing.</title>
        <authorList>
            <person name="Pitt A."/>
            <person name="Hahn M.W."/>
        </authorList>
    </citation>
    <scope>NUCLEOTIDE SEQUENCE [LARGE SCALE GENOMIC DNA]</scope>
    <source>
        <strain evidence="6 7">HETE-83D</strain>
    </source>
</reference>
<keyword evidence="4" id="KW-1133">Transmembrane helix</keyword>
<dbReference type="SUPFAM" id="SSF46689">
    <property type="entry name" value="Homeodomain-like"/>
    <property type="match status" value="1"/>
</dbReference>
<accession>A0ABW6DFZ0</accession>
<comment type="caution">
    <text evidence="6">The sequence shown here is derived from an EMBL/GenBank/DDBJ whole genome shotgun (WGS) entry which is preliminary data.</text>
</comment>
<keyword evidence="4" id="KW-0812">Transmembrane</keyword>